<dbReference type="NCBIfam" id="NF008653">
    <property type="entry name" value="PRK11650.1"/>
    <property type="match status" value="1"/>
</dbReference>
<dbReference type="EMBL" id="JAPNKA010000001">
    <property type="protein sequence ID" value="MCY1082228.1"/>
    <property type="molecule type" value="Genomic_DNA"/>
</dbReference>
<feature type="domain" description="ABC transporter" evidence="4">
    <location>
        <begin position="4"/>
        <end position="234"/>
    </location>
</feature>
<dbReference type="GO" id="GO:0005524">
    <property type="term" value="F:ATP binding"/>
    <property type="evidence" value="ECO:0007669"/>
    <property type="project" value="UniProtKB-KW"/>
</dbReference>
<dbReference type="InterPro" id="IPR012340">
    <property type="entry name" value="NA-bd_OB-fold"/>
</dbReference>
<dbReference type="PROSITE" id="PS50893">
    <property type="entry name" value="ABC_TRANSPORTER_2"/>
    <property type="match status" value="1"/>
</dbReference>
<proteinExistence type="predicted"/>
<keyword evidence="2" id="KW-0547">Nucleotide-binding</keyword>
<dbReference type="PANTHER" id="PTHR43875:SF1">
    <property type="entry name" value="OSMOPROTECTIVE COMPOUNDS UPTAKE ATP-BINDING PROTEIN GGTA"/>
    <property type="match status" value="1"/>
</dbReference>
<dbReference type="InterPro" id="IPR047641">
    <property type="entry name" value="ABC_transpr_MalK/UgpC-like"/>
</dbReference>
<name>A0ABT4AKK5_9BACT</name>
<dbReference type="RefSeq" id="WP_267540804.1">
    <property type="nucleotide sequence ID" value="NZ_JAPNKA010000001.1"/>
</dbReference>
<dbReference type="InterPro" id="IPR027417">
    <property type="entry name" value="P-loop_NTPase"/>
</dbReference>
<dbReference type="Gene3D" id="3.40.50.300">
    <property type="entry name" value="P-loop containing nucleotide triphosphate hydrolases"/>
    <property type="match status" value="1"/>
</dbReference>
<dbReference type="InterPro" id="IPR003439">
    <property type="entry name" value="ABC_transporter-like_ATP-bd"/>
</dbReference>
<dbReference type="SMART" id="SM00382">
    <property type="entry name" value="AAA"/>
    <property type="match status" value="1"/>
</dbReference>
<keyword evidence="1" id="KW-0813">Transport</keyword>
<dbReference type="InterPro" id="IPR040582">
    <property type="entry name" value="OB_MalK-like"/>
</dbReference>
<evidence type="ECO:0000256" key="1">
    <source>
        <dbReference type="ARBA" id="ARBA00022448"/>
    </source>
</evidence>
<dbReference type="Proteomes" id="UP001207654">
    <property type="component" value="Unassembled WGS sequence"/>
</dbReference>
<comment type="caution">
    <text evidence="5">The sequence shown here is derived from an EMBL/GenBank/DDBJ whole genome shotgun (WGS) entry which is preliminary data.</text>
</comment>
<dbReference type="Pfam" id="PF03459">
    <property type="entry name" value="TOBE"/>
    <property type="match status" value="1"/>
</dbReference>
<gene>
    <name evidence="5" type="primary">ugpC</name>
    <name evidence="5" type="ORF">OV287_48070</name>
</gene>
<dbReference type="InterPro" id="IPR005116">
    <property type="entry name" value="Transp-assoc_OB_typ1"/>
</dbReference>
<sequence length="364" mass="39944">MAGVVFKNVAKRYGDVSVIEGLNLDIRDHEFMVLVGPSGCGKSTALRMIAGLEEITGGALSIGDRVVNELAPKERDVAMVFQNYALYPHMTIRENLEFGLKIRKTPKPEMDRLVNDAAEILGITHLLERKPKQLSGGQRQRVALGRAIVRKPAVFLFDEPLSNLDAKLRVQMRSEIKKLQQRLGVTSVYVTHDQIEAMTMGHRIAVMKDGKLQQLGTPLEVYERPANVFVAQFIGSPPMSFTSVTLSANGEALEGDGFTLPVPQSLRPVTAGKGGRKLKVGIRPDNIVSPSVTARGETAQVEVKVELVEPLGNEVIVHSRLADNSLVFRLPPQHTPETGAKVPVLIELDSLHLFDAETEQRLSL</sequence>
<dbReference type="Pfam" id="PF17912">
    <property type="entry name" value="OB_MalK"/>
    <property type="match status" value="1"/>
</dbReference>
<dbReference type="SUPFAM" id="SSF50331">
    <property type="entry name" value="MOP-like"/>
    <property type="match status" value="1"/>
</dbReference>
<evidence type="ECO:0000256" key="3">
    <source>
        <dbReference type="ARBA" id="ARBA00022840"/>
    </source>
</evidence>
<dbReference type="InterPro" id="IPR008995">
    <property type="entry name" value="Mo/tungstate-bd_C_term_dom"/>
</dbReference>
<dbReference type="PROSITE" id="PS00211">
    <property type="entry name" value="ABC_TRANSPORTER_1"/>
    <property type="match status" value="1"/>
</dbReference>
<organism evidence="5 6">
    <name type="scientific">Archangium lansingense</name>
    <dbReference type="NCBI Taxonomy" id="2995310"/>
    <lineage>
        <taxon>Bacteria</taxon>
        <taxon>Pseudomonadati</taxon>
        <taxon>Myxococcota</taxon>
        <taxon>Myxococcia</taxon>
        <taxon>Myxococcales</taxon>
        <taxon>Cystobacterineae</taxon>
        <taxon>Archangiaceae</taxon>
        <taxon>Archangium</taxon>
    </lineage>
</organism>
<dbReference type="InterPro" id="IPR015855">
    <property type="entry name" value="ABC_transpr_MalK-like"/>
</dbReference>
<evidence type="ECO:0000313" key="5">
    <source>
        <dbReference type="EMBL" id="MCY1082228.1"/>
    </source>
</evidence>
<dbReference type="CDD" id="cd03301">
    <property type="entry name" value="ABC_MalK_N"/>
    <property type="match status" value="1"/>
</dbReference>
<evidence type="ECO:0000256" key="2">
    <source>
        <dbReference type="ARBA" id="ARBA00022741"/>
    </source>
</evidence>
<evidence type="ECO:0000313" key="6">
    <source>
        <dbReference type="Proteomes" id="UP001207654"/>
    </source>
</evidence>
<dbReference type="Pfam" id="PF00005">
    <property type="entry name" value="ABC_tran"/>
    <property type="match status" value="1"/>
</dbReference>
<dbReference type="InterPro" id="IPR017871">
    <property type="entry name" value="ABC_transporter-like_CS"/>
</dbReference>
<protein>
    <submittedName>
        <fullName evidence="5">Sn-glycerol-3-phosphate ABC transporter ATP-binding protein UgpC</fullName>
    </submittedName>
</protein>
<dbReference type="Gene3D" id="2.40.50.140">
    <property type="entry name" value="Nucleic acid-binding proteins"/>
    <property type="match status" value="1"/>
</dbReference>
<dbReference type="InterPro" id="IPR003593">
    <property type="entry name" value="AAA+_ATPase"/>
</dbReference>
<keyword evidence="6" id="KW-1185">Reference proteome</keyword>
<accession>A0ABT4AKK5</accession>
<evidence type="ECO:0000259" key="4">
    <source>
        <dbReference type="PROSITE" id="PS50893"/>
    </source>
</evidence>
<reference evidence="5 6" key="1">
    <citation type="submission" date="2022-11" db="EMBL/GenBank/DDBJ databases">
        <title>Minimal conservation of predation-associated metabolite biosynthetic gene clusters underscores biosynthetic potential of Myxococcota including descriptions for ten novel species: Archangium lansinium sp. nov., Myxococcus landrumus sp. nov., Nannocystis bai.</title>
        <authorList>
            <person name="Ahearne A."/>
            <person name="Stevens C."/>
            <person name="Phillips K."/>
        </authorList>
    </citation>
    <scope>NUCLEOTIDE SEQUENCE [LARGE SCALE GENOMIC DNA]</scope>
    <source>
        <strain evidence="5 6">MIWBW</strain>
    </source>
</reference>
<dbReference type="PANTHER" id="PTHR43875">
    <property type="entry name" value="MALTODEXTRIN IMPORT ATP-BINDING PROTEIN MSMX"/>
    <property type="match status" value="1"/>
</dbReference>
<dbReference type="SUPFAM" id="SSF52540">
    <property type="entry name" value="P-loop containing nucleoside triphosphate hydrolases"/>
    <property type="match status" value="1"/>
</dbReference>
<dbReference type="Gene3D" id="2.40.50.100">
    <property type="match status" value="1"/>
</dbReference>
<keyword evidence="3 5" id="KW-0067">ATP-binding</keyword>